<keyword evidence="2" id="KW-0812">Transmembrane</keyword>
<dbReference type="Proteomes" id="UP001500575">
    <property type="component" value="Unassembled WGS sequence"/>
</dbReference>
<sequence length="626" mass="68112">MCQAVFAGEAHAGVHRRTGQSMIGTKGRRMRTGRMTKALLGATTAAAMVGLAACGGGGGSGNEDDSGTGGRDFQESDFGDAKDPERTGPAPEVEGAQTGGTVTVYFPGDPGPDSLDPAVGWSVTGNSIQQALTNRSLTQFARDPESGQMVLVPDLAVDLGQPNEDYTEWTFEIRDDATWETGDPVTAEEVAFGITRTLDAATLPGPGTAYSTPYFLGGDEYGGPYTDKGKAYDGVTFDDEASTVTIKMSRPFPDMDYWGSFMAMGPAPLGDQADPPDYGLRPLSTGPYKIESFQPNEELILVKNDQWDPNSDPARHQYVDRWELLYNQDQAQVDEIMLSGNSKSQTAISDSLGSNNYARANEELGDRLYQQSTQCITALAPDYEQITDINVRKAIAYAYPYEDNWLAIGEVPGVTRVPANSIMPPGMAGRPGDDYFADGQQFTFNPERSKELLKEAGYEPGEYELTVSYYEPDDLAIAGFNQVKKGYEEGGFKVRGIPIQDSPFDLYADPDNKVNKELNMRHVNWCSDWPSGLTMFLPIFATGAEYNFARFSEPSVDEEIDRIQTLPLEEQPGAWGALDEKIGTDFLPVIPTAFLNDLYVFGESIGNPTGDGAMGAPNFKDLYVTE</sequence>
<keyword evidence="5" id="KW-1185">Reference proteome</keyword>
<organism evidence="4 5">
    <name type="scientific">Nocardioides bigeumensis</name>
    <dbReference type="NCBI Taxonomy" id="433657"/>
    <lineage>
        <taxon>Bacteria</taxon>
        <taxon>Bacillati</taxon>
        <taxon>Actinomycetota</taxon>
        <taxon>Actinomycetes</taxon>
        <taxon>Propionibacteriales</taxon>
        <taxon>Nocardioidaceae</taxon>
        <taxon>Nocardioides</taxon>
    </lineage>
</organism>
<accession>A0ABP5KFL8</accession>
<keyword evidence="2" id="KW-0472">Membrane</keyword>
<comment type="caution">
    <text evidence="4">The sequence shown here is derived from an EMBL/GenBank/DDBJ whole genome shotgun (WGS) entry which is preliminary data.</text>
</comment>
<dbReference type="InterPro" id="IPR039424">
    <property type="entry name" value="SBP_5"/>
</dbReference>
<dbReference type="PANTHER" id="PTHR30290">
    <property type="entry name" value="PERIPLASMIC BINDING COMPONENT OF ABC TRANSPORTER"/>
    <property type="match status" value="1"/>
</dbReference>
<dbReference type="Gene3D" id="3.10.105.10">
    <property type="entry name" value="Dipeptide-binding Protein, Domain 3"/>
    <property type="match status" value="1"/>
</dbReference>
<protein>
    <submittedName>
        <fullName evidence="4">ABC transporter substrate-binding protein</fullName>
    </submittedName>
</protein>
<feature type="domain" description="Solute-binding protein family 5" evidence="3">
    <location>
        <begin position="151"/>
        <end position="544"/>
    </location>
</feature>
<evidence type="ECO:0000313" key="4">
    <source>
        <dbReference type="EMBL" id="GAA2129846.1"/>
    </source>
</evidence>
<proteinExistence type="predicted"/>
<feature type="region of interest" description="Disordered" evidence="1">
    <location>
        <begin position="58"/>
        <end position="100"/>
    </location>
</feature>
<reference evidence="5" key="1">
    <citation type="journal article" date="2019" name="Int. J. Syst. Evol. Microbiol.">
        <title>The Global Catalogue of Microorganisms (GCM) 10K type strain sequencing project: providing services to taxonomists for standard genome sequencing and annotation.</title>
        <authorList>
            <consortium name="The Broad Institute Genomics Platform"/>
            <consortium name="The Broad Institute Genome Sequencing Center for Infectious Disease"/>
            <person name="Wu L."/>
            <person name="Ma J."/>
        </authorList>
    </citation>
    <scope>NUCLEOTIDE SEQUENCE [LARGE SCALE GENOMIC DNA]</scope>
    <source>
        <strain evidence="5">JCM 16021</strain>
    </source>
</reference>
<evidence type="ECO:0000256" key="2">
    <source>
        <dbReference type="SAM" id="Phobius"/>
    </source>
</evidence>
<feature type="transmembrane region" description="Helical" evidence="2">
    <location>
        <begin position="38"/>
        <end position="58"/>
    </location>
</feature>
<evidence type="ECO:0000256" key="1">
    <source>
        <dbReference type="SAM" id="MobiDB-lite"/>
    </source>
</evidence>
<evidence type="ECO:0000313" key="5">
    <source>
        <dbReference type="Proteomes" id="UP001500575"/>
    </source>
</evidence>
<dbReference type="EMBL" id="BAAAQQ010000013">
    <property type="protein sequence ID" value="GAA2129846.1"/>
    <property type="molecule type" value="Genomic_DNA"/>
</dbReference>
<dbReference type="Gene3D" id="3.40.190.10">
    <property type="entry name" value="Periplasmic binding protein-like II"/>
    <property type="match status" value="1"/>
</dbReference>
<gene>
    <name evidence="4" type="ORF">GCM10009843_31860</name>
</gene>
<name>A0ABP5KFL8_9ACTN</name>
<keyword evidence="2" id="KW-1133">Transmembrane helix</keyword>
<dbReference type="PANTHER" id="PTHR30290:SF83">
    <property type="entry name" value="ABC TRANSPORTER SUBSTRATE-BINDING PROTEIN"/>
    <property type="match status" value="1"/>
</dbReference>
<dbReference type="Pfam" id="PF00496">
    <property type="entry name" value="SBP_bac_5"/>
    <property type="match status" value="1"/>
</dbReference>
<dbReference type="InterPro" id="IPR000914">
    <property type="entry name" value="SBP_5_dom"/>
</dbReference>
<dbReference type="SUPFAM" id="SSF53850">
    <property type="entry name" value="Periplasmic binding protein-like II"/>
    <property type="match status" value="1"/>
</dbReference>
<evidence type="ECO:0000259" key="3">
    <source>
        <dbReference type="Pfam" id="PF00496"/>
    </source>
</evidence>